<comment type="subcellular location">
    <subcellularLocation>
        <location evidence="1">Cell inner membrane</location>
        <topology evidence="1">Single-pass membrane protein</topology>
    </subcellularLocation>
</comment>
<dbReference type="Proteomes" id="UP000618591">
    <property type="component" value="Unassembled WGS sequence"/>
</dbReference>
<evidence type="ECO:0000256" key="8">
    <source>
        <dbReference type="ARBA" id="ARBA00022989"/>
    </source>
</evidence>
<evidence type="ECO:0000256" key="4">
    <source>
        <dbReference type="ARBA" id="ARBA00022475"/>
    </source>
</evidence>
<evidence type="ECO:0000256" key="2">
    <source>
        <dbReference type="ARBA" id="ARBA00010637"/>
    </source>
</evidence>
<keyword evidence="12" id="KW-1185">Reference proteome</keyword>
<evidence type="ECO:0000313" key="11">
    <source>
        <dbReference type="EMBL" id="GGA48141.1"/>
    </source>
</evidence>
<keyword evidence="7" id="KW-0653">Protein transport</keyword>
<evidence type="ECO:0000256" key="9">
    <source>
        <dbReference type="ARBA" id="ARBA00023136"/>
    </source>
</evidence>
<protein>
    <recommendedName>
        <fullName evidence="13">General secretion pathway protein M</fullName>
    </recommendedName>
</protein>
<dbReference type="InterPro" id="IPR023229">
    <property type="entry name" value="T2SS_M_periplasmic_sf"/>
</dbReference>
<evidence type="ECO:0000256" key="7">
    <source>
        <dbReference type="ARBA" id="ARBA00022927"/>
    </source>
</evidence>
<name>A0ABQ1GQJ5_9SPHN</name>
<keyword evidence="8 10" id="KW-1133">Transmembrane helix</keyword>
<dbReference type="SUPFAM" id="SSF103054">
    <property type="entry name" value="General secretion pathway protein M, EpsM"/>
    <property type="match status" value="1"/>
</dbReference>
<evidence type="ECO:0000313" key="12">
    <source>
        <dbReference type="Proteomes" id="UP000618591"/>
    </source>
</evidence>
<proteinExistence type="inferred from homology"/>
<evidence type="ECO:0000256" key="10">
    <source>
        <dbReference type="SAM" id="Phobius"/>
    </source>
</evidence>
<organism evidence="11 12">
    <name type="scientific">Sphingomonas psychrolutea</name>
    <dbReference type="NCBI Taxonomy" id="1259676"/>
    <lineage>
        <taxon>Bacteria</taxon>
        <taxon>Pseudomonadati</taxon>
        <taxon>Pseudomonadota</taxon>
        <taxon>Alphaproteobacteria</taxon>
        <taxon>Sphingomonadales</taxon>
        <taxon>Sphingomonadaceae</taxon>
        <taxon>Sphingomonas</taxon>
    </lineage>
</organism>
<sequence length="158" mass="16695">MTEQLLSWYRARSQREQYMVLGGGVAVLLAFAYFLIVPLSDALASAKARHADAVIALGETQVRVDAVKQMQADRAAPLEGPFESVIRARANDAGFALTNVTPQGSDRVAIAIASARPGALIGWIAGLESSGVLIDQLATTDNGDRTVAVQMTVKAQGQ</sequence>
<keyword evidence="4" id="KW-1003">Cell membrane</keyword>
<keyword evidence="9 10" id="KW-0472">Membrane</keyword>
<comment type="caution">
    <text evidence="11">The sequence shown here is derived from an EMBL/GenBank/DDBJ whole genome shotgun (WGS) entry which is preliminary data.</text>
</comment>
<keyword evidence="5" id="KW-0997">Cell inner membrane</keyword>
<dbReference type="RefSeq" id="WP_188446664.1">
    <property type="nucleotide sequence ID" value="NZ_BMDW01000009.1"/>
</dbReference>
<feature type="transmembrane region" description="Helical" evidence="10">
    <location>
        <begin position="20"/>
        <end position="39"/>
    </location>
</feature>
<dbReference type="EMBL" id="BMDW01000009">
    <property type="protein sequence ID" value="GGA48141.1"/>
    <property type="molecule type" value="Genomic_DNA"/>
</dbReference>
<comment type="similarity">
    <text evidence="2">Belongs to the GSP M family.</text>
</comment>
<dbReference type="Gene3D" id="3.30.1360.100">
    <property type="entry name" value="General secretion pathway protein M, EpsM"/>
    <property type="match status" value="1"/>
</dbReference>
<evidence type="ECO:0000256" key="3">
    <source>
        <dbReference type="ARBA" id="ARBA00022448"/>
    </source>
</evidence>
<gene>
    <name evidence="11" type="ORF">GCM10011395_18040</name>
</gene>
<dbReference type="InterPro" id="IPR007690">
    <property type="entry name" value="T2SS_GspM"/>
</dbReference>
<evidence type="ECO:0008006" key="13">
    <source>
        <dbReference type="Google" id="ProtNLM"/>
    </source>
</evidence>
<keyword evidence="6 10" id="KW-0812">Transmembrane</keyword>
<evidence type="ECO:0000256" key="5">
    <source>
        <dbReference type="ARBA" id="ARBA00022519"/>
    </source>
</evidence>
<reference evidence="12" key="1">
    <citation type="journal article" date="2019" name="Int. J. Syst. Evol. Microbiol.">
        <title>The Global Catalogue of Microorganisms (GCM) 10K type strain sequencing project: providing services to taxonomists for standard genome sequencing and annotation.</title>
        <authorList>
            <consortium name="The Broad Institute Genomics Platform"/>
            <consortium name="The Broad Institute Genome Sequencing Center for Infectious Disease"/>
            <person name="Wu L."/>
            <person name="Ma J."/>
        </authorList>
    </citation>
    <scope>NUCLEOTIDE SEQUENCE [LARGE SCALE GENOMIC DNA]</scope>
    <source>
        <strain evidence="12">CGMCC 1.10106</strain>
    </source>
</reference>
<evidence type="ECO:0000256" key="1">
    <source>
        <dbReference type="ARBA" id="ARBA00004377"/>
    </source>
</evidence>
<evidence type="ECO:0000256" key="6">
    <source>
        <dbReference type="ARBA" id="ARBA00022692"/>
    </source>
</evidence>
<accession>A0ABQ1GQJ5</accession>
<keyword evidence="3" id="KW-0813">Transport</keyword>
<dbReference type="Pfam" id="PF04612">
    <property type="entry name" value="T2SSM"/>
    <property type="match status" value="1"/>
</dbReference>